<organism evidence="2 3">
    <name type="scientific">Crotalaria pallida</name>
    <name type="common">Smooth rattlebox</name>
    <name type="synonym">Crotalaria striata</name>
    <dbReference type="NCBI Taxonomy" id="3830"/>
    <lineage>
        <taxon>Eukaryota</taxon>
        <taxon>Viridiplantae</taxon>
        <taxon>Streptophyta</taxon>
        <taxon>Embryophyta</taxon>
        <taxon>Tracheophyta</taxon>
        <taxon>Spermatophyta</taxon>
        <taxon>Magnoliopsida</taxon>
        <taxon>eudicotyledons</taxon>
        <taxon>Gunneridae</taxon>
        <taxon>Pentapetalae</taxon>
        <taxon>rosids</taxon>
        <taxon>fabids</taxon>
        <taxon>Fabales</taxon>
        <taxon>Fabaceae</taxon>
        <taxon>Papilionoideae</taxon>
        <taxon>50 kb inversion clade</taxon>
        <taxon>genistoids sensu lato</taxon>
        <taxon>core genistoids</taxon>
        <taxon>Crotalarieae</taxon>
        <taxon>Crotalaria</taxon>
    </lineage>
</organism>
<keyword evidence="3" id="KW-1185">Reference proteome</keyword>
<comment type="caution">
    <text evidence="2">The sequence shown here is derived from an EMBL/GenBank/DDBJ whole genome shotgun (WGS) entry which is preliminary data.</text>
</comment>
<reference evidence="2 3" key="1">
    <citation type="submission" date="2024-01" db="EMBL/GenBank/DDBJ databases">
        <title>The genomes of 5 underutilized Papilionoideae crops provide insights into root nodulation and disease resistanc.</title>
        <authorList>
            <person name="Yuan L."/>
        </authorList>
    </citation>
    <scope>NUCLEOTIDE SEQUENCE [LARGE SCALE GENOMIC DNA]</scope>
    <source>
        <strain evidence="2">ZHUSHIDOU_FW_LH</strain>
        <tissue evidence="2">Leaf</tissue>
    </source>
</reference>
<gene>
    <name evidence="2" type="ORF">RIF29_12314</name>
</gene>
<evidence type="ECO:0000313" key="2">
    <source>
        <dbReference type="EMBL" id="KAK7283067.1"/>
    </source>
</evidence>
<sequence>MDNNGTCLKKGVYPDLQGNLEKKSLEELQNAFAELRLRKNELEVVALKENVELKRTVENLGAINGLLEDGIRAFEEKYANLSLRVARLEQEREELLRRIETYGDIDDI</sequence>
<evidence type="ECO:0000313" key="3">
    <source>
        <dbReference type="Proteomes" id="UP001372338"/>
    </source>
</evidence>
<dbReference type="Proteomes" id="UP001372338">
    <property type="component" value="Unassembled WGS sequence"/>
</dbReference>
<keyword evidence="1" id="KW-0175">Coiled coil</keyword>
<protein>
    <submittedName>
        <fullName evidence="2">Uncharacterized protein</fullName>
    </submittedName>
</protein>
<feature type="coiled-coil region" evidence="1">
    <location>
        <begin position="25"/>
        <end position="105"/>
    </location>
</feature>
<dbReference type="EMBL" id="JAYWIO010000002">
    <property type="protein sequence ID" value="KAK7283067.1"/>
    <property type="molecule type" value="Genomic_DNA"/>
</dbReference>
<proteinExistence type="predicted"/>
<dbReference type="AlphaFoldDB" id="A0AAN9P0X1"/>
<name>A0AAN9P0X1_CROPI</name>
<accession>A0AAN9P0X1</accession>
<evidence type="ECO:0000256" key="1">
    <source>
        <dbReference type="SAM" id="Coils"/>
    </source>
</evidence>